<comment type="caution">
    <text evidence="1">The sequence shown here is derived from an EMBL/GenBank/DDBJ whole genome shotgun (WGS) entry which is preliminary data.</text>
</comment>
<organism evidence="1 2">
    <name type="scientific">Massilia pinisoli</name>
    <dbReference type="NCBI Taxonomy" id="1772194"/>
    <lineage>
        <taxon>Bacteria</taxon>
        <taxon>Pseudomonadati</taxon>
        <taxon>Pseudomonadota</taxon>
        <taxon>Betaproteobacteria</taxon>
        <taxon>Burkholderiales</taxon>
        <taxon>Oxalobacteraceae</taxon>
        <taxon>Telluria group</taxon>
        <taxon>Massilia</taxon>
    </lineage>
</organism>
<dbReference type="EMBL" id="JANUGW010000010">
    <property type="protein sequence ID" value="MCS0582956.1"/>
    <property type="molecule type" value="Genomic_DNA"/>
</dbReference>
<name>A0ABT1ZSQ2_9BURK</name>
<sequence>MKSYVFAVSNRPVIEASASLEAMVENCEEYFPVVLEHDDELRLLMGLLGVTFLVETLFSSNEDFSAVFDYSAQQLPQLSKADFDTLYDEWLRRSGRETSMDEYGQLIFLQGRADGWNKMAHRFVICEAMRIG</sequence>
<reference evidence="1 2" key="1">
    <citation type="submission" date="2022-08" db="EMBL/GenBank/DDBJ databases">
        <title>Reclassification of Massilia species as members of the genera Telluria, Duganella, Pseudoduganella, Mokoshia gen. nov. and Zemynaea gen. nov. using orthogonal and non-orthogonal genome-based approaches.</title>
        <authorList>
            <person name="Bowman J.P."/>
        </authorList>
    </citation>
    <scope>NUCLEOTIDE SEQUENCE [LARGE SCALE GENOMIC DNA]</scope>
    <source>
        <strain evidence="1 2">JCM 31316</strain>
    </source>
</reference>
<evidence type="ECO:0000313" key="2">
    <source>
        <dbReference type="Proteomes" id="UP001204151"/>
    </source>
</evidence>
<protein>
    <submittedName>
        <fullName evidence="1">Uncharacterized protein</fullName>
    </submittedName>
</protein>
<accession>A0ABT1ZSQ2</accession>
<dbReference type="Proteomes" id="UP001204151">
    <property type="component" value="Unassembled WGS sequence"/>
</dbReference>
<evidence type="ECO:0000313" key="1">
    <source>
        <dbReference type="EMBL" id="MCS0582956.1"/>
    </source>
</evidence>
<dbReference type="RefSeq" id="WP_258817549.1">
    <property type="nucleotide sequence ID" value="NZ_JANUGW010000010.1"/>
</dbReference>
<gene>
    <name evidence="1" type="ORF">NX784_15310</name>
</gene>
<keyword evidence="2" id="KW-1185">Reference proteome</keyword>
<proteinExistence type="predicted"/>